<dbReference type="OrthoDB" id="878675at2"/>
<evidence type="ECO:0000313" key="2">
    <source>
        <dbReference type="Proteomes" id="UP000295164"/>
    </source>
</evidence>
<dbReference type="RefSeq" id="WP_131854533.1">
    <property type="nucleotide sequence ID" value="NZ_SKFH01000083.1"/>
</dbReference>
<protein>
    <submittedName>
        <fullName evidence="1">Uncharacterized protein</fullName>
    </submittedName>
</protein>
<evidence type="ECO:0000313" key="1">
    <source>
        <dbReference type="EMBL" id="TCZ63458.1"/>
    </source>
</evidence>
<comment type="caution">
    <text evidence="1">The sequence shown here is derived from an EMBL/GenBank/DDBJ whole genome shotgun (WGS) entry which is preliminary data.</text>
</comment>
<accession>A0A4R4DR40</accession>
<sequence>MQSVENTFKLLFNDEKTTDERKAAFARDMVARLLRPRREPFTSLARKIEGPLAVLEGEIGQGDSSLQRQKSHTRNAHSFLDRFRDGLAADELAIAGALGGYDSNGYREFFPGGGISEYKDAPLSEVPRLFLRLSAAAQEYSAQLPAALVQRYSAYPDQWKALSETSSQSRKDRKEDQNDVSDARRAVDLACHVAGHGVAMEYPGDVERCKEFANIHLLLPAQTHSLTPSGREGE</sequence>
<organism evidence="1 2">
    <name type="scientific">Flaviaesturariibacter aridisoli</name>
    <dbReference type="NCBI Taxonomy" id="2545761"/>
    <lineage>
        <taxon>Bacteria</taxon>
        <taxon>Pseudomonadati</taxon>
        <taxon>Bacteroidota</taxon>
        <taxon>Chitinophagia</taxon>
        <taxon>Chitinophagales</taxon>
        <taxon>Chitinophagaceae</taxon>
        <taxon>Flaviaestuariibacter</taxon>
    </lineage>
</organism>
<dbReference type="EMBL" id="SKFH01000083">
    <property type="protein sequence ID" value="TCZ63458.1"/>
    <property type="molecule type" value="Genomic_DNA"/>
</dbReference>
<gene>
    <name evidence="1" type="ORF">E0486_18495</name>
</gene>
<dbReference type="AlphaFoldDB" id="A0A4R4DR40"/>
<proteinExistence type="predicted"/>
<dbReference type="Proteomes" id="UP000295164">
    <property type="component" value="Unassembled WGS sequence"/>
</dbReference>
<keyword evidence="2" id="KW-1185">Reference proteome</keyword>
<reference evidence="1 2" key="1">
    <citation type="submission" date="2019-03" db="EMBL/GenBank/DDBJ databases">
        <authorList>
            <person name="Kim M.K.M."/>
        </authorList>
    </citation>
    <scope>NUCLEOTIDE SEQUENCE [LARGE SCALE GENOMIC DNA]</scope>
    <source>
        <strain evidence="1 2">17J68-15</strain>
    </source>
</reference>
<name>A0A4R4DR40_9BACT</name>